<dbReference type="Proteomes" id="UP001152795">
    <property type="component" value="Unassembled WGS sequence"/>
</dbReference>
<feature type="compositionally biased region" description="Basic and acidic residues" evidence="1">
    <location>
        <begin position="137"/>
        <end position="150"/>
    </location>
</feature>
<organism evidence="2 3">
    <name type="scientific">Paramuricea clavata</name>
    <name type="common">Red gorgonian</name>
    <name type="synonym">Violescent sea-whip</name>
    <dbReference type="NCBI Taxonomy" id="317549"/>
    <lineage>
        <taxon>Eukaryota</taxon>
        <taxon>Metazoa</taxon>
        <taxon>Cnidaria</taxon>
        <taxon>Anthozoa</taxon>
        <taxon>Octocorallia</taxon>
        <taxon>Malacalcyonacea</taxon>
        <taxon>Plexauridae</taxon>
        <taxon>Paramuricea</taxon>
    </lineage>
</organism>
<proteinExistence type="predicted"/>
<comment type="caution">
    <text evidence="2">The sequence shown here is derived from an EMBL/GenBank/DDBJ whole genome shotgun (WGS) entry which is preliminary data.</text>
</comment>
<evidence type="ECO:0000313" key="2">
    <source>
        <dbReference type="EMBL" id="CAB4005347.1"/>
    </source>
</evidence>
<dbReference type="AlphaFoldDB" id="A0A6S7HN01"/>
<feature type="compositionally biased region" description="Basic and acidic residues" evidence="1">
    <location>
        <begin position="53"/>
        <end position="66"/>
    </location>
</feature>
<accession>A0A6S7HN01</accession>
<feature type="region of interest" description="Disordered" evidence="1">
    <location>
        <begin position="53"/>
        <end position="164"/>
    </location>
</feature>
<feature type="compositionally biased region" description="Polar residues" evidence="1">
    <location>
        <begin position="95"/>
        <end position="114"/>
    </location>
</feature>
<evidence type="ECO:0000256" key="1">
    <source>
        <dbReference type="SAM" id="MobiDB-lite"/>
    </source>
</evidence>
<dbReference type="EMBL" id="CACRXK020005169">
    <property type="protein sequence ID" value="CAB4005347.1"/>
    <property type="molecule type" value="Genomic_DNA"/>
</dbReference>
<protein>
    <submittedName>
        <fullName evidence="2">Uncharacterized protein</fullName>
    </submittedName>
</protein>
<reference evidence="2" key="1">
    <citation type="submission" date="2020-04" db="EMBL/GenBank/DDBJ databases">
        <authorList>
            <person name="Alioto T."/>
            <person name="Alioto T."/>
            <person name="Gomez Garrido J."/>
        </authorList>
    </citation>
    <scope>NUCLEOTIDE SEQUENCE</scope>
    <source>
        <strain evidence="2">A484AB</strain>
    </source>
</reference>
<name>A0A6S7HN01_PARCT</name>
<evidence type="ECO:0000313" key="3">
    <source>
        <dbReference type="Proteomes" id="UP001152795"/>
    </source>
</evidence>
<keyword evidence="3" id="KW-1185">Reference proteome</keyword>
<sequence>MGKKHCFSDEKRFTDFVLLRCFTDFQTTLVDSRKNSTGLSSLLAGDVSPPAKNDARGLFKSYRDRSTSAQEAGLRSTKTQETHADPISSGRFSRPQANIESNQSNRHSMTSFPPSTAGVKMREKPTTRSNVPSWYREFQKGKEVSEKEITEDQNNPRSYQGWWD</sequence>
<gene>
    <name evidence="2" type="ORF">PACLA_8A021021</name>
</gene>